<dbReference type="Proteomes" id="UP000758603">
    <property type="component" value="Unassembled WGS sequence"/>
</dbReference>
<evidence type="ECO:0000256" key="1">
    <source>
        <dbReference type="SAM" id="Coils"/>
    </source>
</evidence>
<evidence type="ECO:0000313" key="3">
    <source>
        <dbReference type="EMBL" id="KAH6646412.1"/>
    </source>
</evidence>
<reference evidence="3" key="1">
    <citation type="journal article" date="2021" name="Nat. Commun.">
        <title>Genetic determinants of endophytism in the Arabidopsis root mycobiome.</title>
        <authorList>
            <person name="Mesny F."/>
            <person name="Miyauchi S."/>
            <person name="Thiergart T."/>
            <person name="Pickel B."/>
            <person name="Atanasova L."/>
            <person name="Karlsson M."/>
            <person name="Huettel B."/>
            <person name="Barry K.W."/>
            <person name="Haridas S."/>
            <person name="Chen C."/>
            <person name="Bauer D."/>
            <person name="Andreopoulos W."/>
            <person name="Pangilinan J."/>
            <person name="LaButti K."/>
            <person name="Riley R."/>
            <person name="Lipzen A."/>
            <person name="Clum A."/>
            <person name="Drula E."/>
            <person name="Henrissat B."/>
            <person name="Kohler A."/>
            <person name="Grigoriev I.V."/>
            <person name="Martin F.M."/>
            <person name="Hacquard S."/>
        </authorList>
    </citation>
    <scope>NUCLEOTIDE SEQUENCE</scope>
    <source>
        <strain evidence="3">MPI-SDFR-AT-0073</strain>
    </source>
</reference>
<evidence type="ECO:0000313" key="4">
    <source>
        <dbReference type="Proteomes" id="UP000758603"/>
    </source>
</evidence>
<dbReference type="Gene3D" id="1.10.287.950">
    <property type="entry name" value="Methyl-accepting chemotaxis protein"/>
    <property type="match status" value="1"/>
</dbReference>
<name>A0A9P8UBR0_9PEZI</name>
<dbReference type="GeneID" id="70133026"/>
<dbReference type="SUPFAM" id="SSF58104">
    <property type="entry name" value="Methyl-accepting chemotaxis protein (MCP) signaling domain"/>
    <property type="match status" value="1"/>
</dbReference>
<dbReference type="Pfam" id="PF20150">
    <property type="entry name" value="2EXR"/>
    <property type="match status" value="1"/>
</dbReference>
<dbReference type="OrthoDB" id="3473305at2759"/>
<gene>
    <name evidence="3" type="ORF">BKA67DRAFT_584226</name>
</gene>
<sequence length="476" mass="54382">MCEMLSSNPHRASEPGRLASLDARVGSLAGDIKTCIELLQTQIQTHQTTFQLHSNSINELSGCISNVDGNVEKIHHQVSDIQEQYEDVQEKVDETMDVFGTILQEAQDVFELRTSQLKQQVDAQRREIDKLRKLFDDGPPQFPQFRRLPVEIRGMIWGQALPQRILTIEETVNKTLNIETMAIMKWSQYRFSPRLRPPAVAQACRESRAVACKAGQLVPLRNPQAYACLNGSIHRHSHMGVRKTQWSWFDPDRDSLRIKTAKGLYSTEVLEDMLSIVQSIIIDSPSRVLGMIFADICNQRLFPRLTEVKLAEDTVLLPPHSDPYTESQLFGVERTNPLAIDVDDSPLLEGIVRKLQHLKPTFIRNIDTVLQARPHIQTRTRWGWDEKDLENLIDPEVSENDWPKFNRFLVKAWDEVQQDWTEGENVNSKTALSNAPTFGRVVLFDVAPWQSHPHTLGAPIMYWVDGRDQPSNVAEL</sequence>
<dbReference type="EMBL" id="JAGPXC010000010">
    <property type="protein sequence ID" value="KAH6646412.1"/>
    <property type="molecule type" value="Genomic_DNA"/>
</dbReference>
<feature type="coiled-coil region" evidence="1">
    <location>
        <begin position="71"/>
        <end position="134"/>
    </location>
</feature>
<dbReference type="PANTHER" id="PTHR35910">
    <property type="entry name" value="2EXR DOMAIN-CONTAINING PROTEIN"/>
    <property type="match status" value="1"/>
</dbReference>
<dbReference type="PANTHER" id="PTHR35910:SF6">
    <property type="entry name" value="2EXR DOMAIN-CONTAINING PROTEIN"/>
    <property type="match status" value="1"/>
</dbReference>
<keyword evidence="4" id="KW-1185">Reference proteome</keyword>
<comment type="caution">
    <text evidence="3">The sequence shown here is derived from an EMBL/GenBank/DDBJ whole genome shotgun (WGS) entry which is preliminary data.</text>
</comment>
<evidence type="ECO:0000259" key="2">
    <source>
        <dbReference type="Pfam" id="PF20150"/>
    </source>
</evidence>
<feature type="domain" description="2EXR" evidence="2">
    <location>
        <begin position="142"/>
        <end position="256"/>
    </location>
</feature>
<dbReference type="InterPro" id="IPR045518">
    <property type="entry name" value="2EXR"/>
</dbReference>
<dbReference type="AlphaFoldDB" id="A0A9P8UBR0"/>
<dbReference type="RefSeq" id="XP_045952926.1">
    <property type="nucleotide sequence ID" value="XM_046104135.1"/>
</dbReference>
<protein>
    <recommendedName>
        <fullName evidence="2">2EXR domain-containing protein</fullName>
    </recommendedName>
</protein>
<accession>A0A9P8UBR0</accession>
<keyword evidence="1" id="KW-0175">Coiled coil</keyword>
<proteinExistence type="predicted"/>
<organism evidence="3 4">
    <name type="scientific">Truncatella angustata</name>
    <dbReference type="NCBI Taxonomy" id="152316"/>
    <lineage>
        <taxon>Eukaryota</taxon>
        <taxon>Fungi</taxon>
        <taxon>Dikarya</taxon>
        <taxon>Ascomycota</taxon>
        <taxon>Pezizomycotina</taxon>
        <taxon>Sordariomycetes</taxon>
        <taxon>Xylariomycetidae</taxon>
        <taxon>Amphisphaeriales</taxon>
        <taxon>Sporocadaceae</taxon>
        <taxon>Truncatella</taxon>
    </lineage>
</organism>